<name>A0A1I8AU05_9BILA</name>
<evidence type="ECO:0000313" key="1">
    <source>
        <dbReference type="Proteomes" id="UP000095287"/>
    </source>
</evidence>
<accession>A0A1I8AU05</accession>
<sequence length="156" mass="15106">NASEAAGSVAITVTIANPPADAATTAVNVLIDGVAYAATDNGDGTWTASVPGSVLAGATTPTVTAEAVFTDAAGNDADPVTGSVNYSVDVTAPGAEFVLSDPDGDNIPTATGTTEPNSDVTVTWPDGTQTQVTADGAGEWSATAPGVQPDGAVSVV</sequence>
<dbReference type="Proteomes" id="UP000095287">
    <property type="component" value="Unplaced"/>
</dbReference>
<protein>
    <submittedName>
        <fullName evidence="2">Big_13 domain-containing protein</fullName>
    </submittedName>
</protein>
<dbReference type="AlphaFoldDB" id="A0A1I8AU05"/>
<evidence type="ECO:0000313" key="2">
    <source>
        <dbReference type="WBParaSite" id="L893_g9161.t1"/>
    </source>
</evidence>
<organism evidence="1 2">
    <name type="scientific">Steinernema glaseri</name>
    <dbReference type="NCBI Taxonomy" id="37863"/>
    <lineage>
        <taxon>Eukaryota</taxon>
        <taxon>Metazoa</taxon>
        <taxon>Ecdysozoa</taxon>
        <taxon>Nematoda</taxon>
        <taxon>Chromadorea</taxon>
        <taxon>Rhabditida</taxon>
        <taxon>Tylenchina</taxon>
        <taxon>Panagrolaimomorpha</taxon>
        <taxon>Strongyloidoidea</taxon>
        <taxon>Steinernematidae</taxon>
        <taxon>Steinernema</taxon>
    </lineage>
</organism>
<keyword evidence="1" id="KW-1185">Reference proteome</keyword>
<dbReference type="Gene3D" id="2.60.40.10">
    <property type="entry name" value="Immunoglobulins"/>
    <property type="match status" value="2"/>
</dbReference>
<dbReference type="WBParaSite" id="L893_g9161.t1">
    <property type="protein sequence ID" value="L893_g9161.t1"/>
    <property type="gene ID" value="L893_g9161"/>
</dbReference>
<dbReference type="InterPro" id="IPR013783">
    <property type="entry name" value="Ig-like_fold"/>
</dbReference>
<reference evidence="2" key="1">
    <citation type="submission" date="2016-11" db="UniProtKB">
        <authorList>
            <consortium name="WormBaseParasite"/>
        </authorList>
    </citation>
    <scope>IDENTIFICATION</scope>
</reference>
<proteinExistence type="predicted"/>